<dbReference type="Pfam" id="PF04397">
    <property type="entry name" value="LytTR"/>
    <property type="match status" value="1"/>
</dbReference>
<dbReference type="Proteomes" id="UP000451233">
    <property type="component" value="Unassembled WGS sequence"/>
</dbReference>
<keyword evidence="5" id="KW-1185">Reference proteome</keyword>
<dbReference type="InterPro" id="IPR046947">
    <property type="entry name" value="LytR-like"/>
</dbReference>
<dbReference type="GO" id="GO:0000156">
    <property type="term" value="F:phosphorelay response regulator activity"/>
    <property type="evidence" value="ECO:0007669"/>
    <property type="project" value="InterPro"/>
</dbReference>
<dbReference type="RefSeq" id="WP_160907626.1">
    <property type="nucleotide sequence ID" value="NZ_WVHS01000003.1"/>
</dbReference>
<name>A0A7K1Y0N1_9SPHI</name>
<feature type="domain" description="Response regulatory" evidence="2">
    <location>
        <begin position="2"/>
        <end position="116"/>
    </location>
</feature>
<dbReference type="SUPFAM" id="SSF52172">
    <property type="entry name" value="CheY-like"/>
    <property type="match status" value="1"/>
</dbReference>
<feature type="modified residue" description="4-aspartylphosphate" evidence="1">
    <location>
        <position position="54"/>
    </location>
</feature>
<dbReference type="PANTHER" id="PTHR37299:SF1">
    <property type="entry name" value="STAGE 0 SPORULATION PROTEIN A HOMOLOG"/>
    <property type="match status" value="1"/>
</dbReference>
<dbReference type="SMART" id="SM00448">
    <property type="entry name" value="REC"/>
    <property type="match status" value="1"/>
</dbReference>
<evidence type="ECO:0000313" key="5">
    <source>
        <dbReference type="Proteomes" id="UP000451233"/>
    </source>
</evidence>
<dbReference type="AlphaFoldDB" id="A0A7K1Y0N1"/>
<comment type="caution">
    <text evidence="4">The sequence shown here is derived from an EMBL/GenBank/DDBJ whole genome shotgun (WGS) entry which is preliminary data.</text>
</comment>
<dbReference type="InterPro" id="IPR001789">
    <property type="entry name" value="Sig_transdc_resp-reg_receiver"/>
</dbReference>
<accession>A0A7K1Y0N1</accession>
<dbReference type="GO" id="GO:0003677">
    <property type="term" value="F:DNA binding"/>
    <property type="evidence" value="ECO:0007669"/>
    <property type="project" value="InterPro"/>
</dbReference>
<dbReference type="PROSITE" id="PS50110">
    <property type="entry name" value="RESPONSE_REGULATORY"/>
    <property type="match status" value="1"/>
</dbReference>
<dbReference type="InterPro" id="IPR007492">
    <property type="entry name" value="LytTR_DNA-bd_dom"/>
</dbReference>
<dbReference type="SMART" id="SM00850">
    <property type="entry name" value="LytTR"/>
    <property type="match status" value="1"/>
</dbReference>
<dbReference type="PROSITE" id="PS50930">
    <property type="entry name" value="HTH_LYTTR"/>
    <property type="match status" value="1"/>
</dbReference>
<evidence type="ECO:0000313" key="4">
    <source>
        <dbReference type="EMBL" id="MXV16647.1"/>
    </source>
</evidence>
<feature type="domain" description="HTH LytTR-type" evidence="3">
    <location>
        <begin position="154"/>
        <end position="246"/>
    </location>
</feature>
<evidence type="ECO:0000259" key="3">
    <source>
        <dbReference type="PROSITE" id="PS50930"/>
    </source>
</evidence>
<reference evidence="4 5" key="1">
    <citation type="submission" date="2019-11" db="EMBL/GenBank/DDBJ databases">
        <title>Pedobacter sp. HMF7056 Genome sequencing and assembly.</title>
        <authorList>
            <person name="Kang H."/>
            <person name="Kim H."/>
            <person name="Joh K."/>
        </authorList>
    </citation>
    <scope>NUCLEOTIDE SEQUENCE [LARGE SCALE GENOMIC DNA]</scope>
    <source>
        <strain evidence="4 5">HMF7056</strain>
    </source>
</reference>
<keyword evidence="1" id="KW-0597">Phosphoprotein</keyword>
<dbReference type="EMBL" id="WVHS01000003">
    <property type="protein sequence ID" value="MXV16647.1"/>
    <property type="molecule type" value="Genomic_DNA"/>
</dbReference>
<organism evidence="4 5">
    <name type="scientific">Hufsiella ginkgonis</name>
    <dbReference type="NCBI Taxonomy" id="2695274"/>
    <lineage>
        <taxon>Bacteria</taxon>
        <taxon>Pseudomonadati</taxon>
        <taxon>Bacteroidota</taxon>
        <taxon>Sphingobacteriia</taxon>
        <taxon>Sphingobacteriales</taxon>
        <taxon>Sphingobacteriaceae</taxon>
        <taxon>Hufsiella</taxon>
    </lineage>
</organism>
<dbReference type="Pfam" id="PF00072">
    <property type="entry name" value="Response_reg"/>
    <property type="match status" value="1"/>
</dbReference>
<dbReference type="Gene3D" id="3.40.50.2300">
    <property type="match status" value="1"/>
</dbReference>
<sequence length="249" mass="28209">MRAIIIDDEPHCISSLKYDINLFCPEVEVIDACHNGHEGISSIKKNDPDLVFLDIEMPAMNGLQMLDQLGGNIPFQLVFTTAYDKFAAQAFRLSAVDYLLKPIDTHDLMDAVSRVKLRLNRDVSRQFDNLKYNFGRPFAEQRVAFPHRDGYDFVNVKDIAYCRADGAYTTVTMADGKSTLLSKSLGEVTEMLPVKLFERIHHSTLVNIQFITQFIKRDGGYVVMGDGVKLAVSRSKKDRILSLLGLERW</sequence>
<evidence type="ECO:0000256" key="1">
    <source>
        <dbReference type="PROSITE-ProRule" id="PRU00169"/>
    </source>
</evidence>
<dbReference type="PANTHER" id="PTHR37299">
    <property type="entry name" value="TRANSCRIPTIONAL REGULATOR-RELATED"/>
    <property type="match status" value="1"/>
</dbReference>
<gene>
    <name evidence="4" type="ORF">GS398_15195</name>
</gene>
<evidence type="ECO:0000259" key="2">
    <source>
        <dbReference type="PROSITE" id="PS50110"/>
    </source>
</evidence>
<protein>
    <submittedName>
        <fullName evidence="4">Response regulator</fullName>
    </submittedName>
</protein>
<proteinExistence type="predicted"/>
<dbReference type="Gene3D" id="2.40.50.1020">
    <property type="entry name" value="LytTr DNA-binding domain"/>
    <property type="match status" value="1"/>
</dbReference>
<dbReference type="InterPro" id="IPR011006">
    <property type="entry name" value="CheY-like_superfamily"/>
</dbReference>